<dbReference type="InterPro" id="IPR047794">
    <property type="entry name" value="C45_proenzyme-like"/>
</dbReference>
<dbReference type="Pfam" id="PF03417">
    <property type="entry name" value="AAT"/>
    <property type="match status" value="1"/>
</dbReference>
<reference evidence="2 3" key="1">
    <citation type="submission" date="2017-07" db="EMBL/GenBank/DDBJ databases">
        <title>Draft whole genome sequences of clinical Proprionibacteriaceae strains.</title>
        <authorList>
            <person name="Bernier A.-M."/>
            <person name="Bernard K."/>
            <person name="Domingo M.-C."/>
        </authorList>
    </citation>
    <scope>NUCLEOTIDE SEQUENCE [LARGE SCALE GENOMIC DNA]</scope>
    <source>
        <strain evidence="2 3">NML 030167</strain>
    </source>
</reference>
<dbReference type="Proteomes" id="UP000215896">
    <property type="component" value="Unassembled WGS sequence"/>
</dbReference>
<dbReference type="RefSeq" id="WP_094404885.1">
    <property type="nucleotide sequence ID" value="NZ_NMVO01000003.1"/>
</dbReference>
<dbReference type="OrthoDB" id="8109453at2"/>
<dbReference type="AlphaFoldDB" id="A0A255GM21"/>
<protein>
    <recommendedName>
        <fullName evidence="1">Peptidase C45 hydrolase domain-containing protein</fullName>
    </recommendedName>
</protein>
<accession>A0A255GM21</accession>
<dbReference type="Gene3D" id="1.10.10.2120">
    <property type="match status" value="1"/>
</dbReference>
<dbReference type="InterPro" id="IPR047801">
    <property type="entry name" value="Peptidase_C45"/>
</dbReference>
<feature type="domain" description="Peptidase C45 hydrolase" evidence="1">
    <location>
        <begin position="128"/>
        <end position="326"/>
    </location>
</feature>
<dbReference type="PANTHER" id="PTHR34180">
    <property type="entry name" value="PEPTIDASE C45"/>
    <property type="match status" value="1"/>
</dbReference>
<name>A0A255GM21_9ACTN</name>
<gene>
    <name evidence="2" type="ORF">CGZ94_04480</name>
</gene>
<dbReference type="NCBIfam" id="NF040521">
    <property type="entry name" value="C45_proenzyme"/>
    <property type="match status" value="1"/>
</dbReference>
<dbReference type="Gene3D" id="3.60.60.10">
    <property type="entry name" value="Penicillin V Acylase, Chain A"/>
    <property type="match status" value="1"/>
</dbReference>
<sequence length="389" mass="41711">MSPAVQSAGPPLVVVQGTPEQMGERLGDQTAELVADSLHHYLGQFRDLAGLAEDEVRQAGARFGEICAGFDPITERMLRGLAHGAGVDPELIFALNARTELLYGGEDSREEGCTSLAVLGSHTAAGRLLVAQNWDWHPRQQRTSFLLATRDDRGHAALTLTEPGMLAKSGISSTGLAVCANLLVSDRDRGWDGVPYHFLLRSVLHAPRFSRALQTLLQARRISSGNLMLGAADEHGAEAINLELAPGYHGVQYPGEDGLVAHANHFEPPVPFTDLRAGRAALTLLRPTRVRHRLADALAARGVDAAAIAAALRDHFSVPDSVCRHQDPDVAEADQVITCYALILDPLAGRLSIATGPVCENPFASWDLTRVFDDDPAPEVGLEPDPHDG</sequence>
<keyword evidence="3" id="KW-1185">Reference proteome</keyword>
<organism evidence="2 3">
    <name type="scientific">Enemella evansiae</name>
    <dbReference type="NCBI Taxonomy" id="2016499"/>
    <lineage>
        <taxon>Bacteria</taxon>
        <taxon>Bacillati</taxon>
        <taxon>Actinomycetota</taxon>
        <taxon>Actinomycetes</taxon>
        <taxon>Propionibacteriales</taxon>
        <taxon>Propionibacteriaceae</taxon>
        <taxon>Enemella</taxon>
    </lineage>
</organism>
<evidence type="ECO:0000313" key="2">
    <source>
        <dbReference type="EMBL" id="OYO16442.1"/>
    </source>
</evidence>
<dbReference type="EMBL" id="NMVO01000003">
    <property type="protein sequence ID" value="OYO16442.1"/>
    <property type="molecule type" value="Genomic_DNA"/>
</dbReference>
<evidence type="ECO:0000313" key="3">
    <source>
        <dbReference type="Proteomes" id="UP000215896"/>
    </source>
</evidence>
<dbReference type="PANTHER" id="PTHR34180:SF1">
    <property type="entry name" value="BETA-ALANYL-DOPAMINE_CARCININE HYDROLASE"/>
    <property type="match status" value="1"/>
</dbReference>
<comment type="caution">
    <text evidence="2">The sequence shown here is derived from an EMBL/GenBank/DDBJ whole genome shotgun (WGS) entry which is preliminary data.</text>
</comment>
<proteinExistence type="predicted"/>
<dbReference type="InterPro" id="IPR005079">
    <property type="entry name" value="Peptidase_C45_hydrolase"/>
</dbReference>
<evidence type="ECO:0000259" key="1">
    <source>
        <dbReference type="Pfam" id="PF03417"/>
    </source>
</evidence>